<dbReference type="WBParaSite" id="ES5_v2.g30274.t1">
    <property type="protein sequence ID" value="ES5_v2.g30274.t1"/>
    <property type="gene ID" value="ES5_v2.g30274"/>
</dbReference>
<organism evidence="1 2">
    <name type="scientific">Panagrolaimus sp. ES5</name>
    <dbReference type="NCBI Taxonomy" id="591445"/>
    <lineage>
        <taxon>Eukaryota</taxon>
        <taxon>Metazoa</taxon>
        <taxon>Ecdysozoa</taxon>
        <taxon>Nematoda</taxon>
        <taxon>Chromadorea</taxon>
        <taxon>Rhabditida</taxon>
        <taxon>Tylenchina</taxon>
        <taxon>Panagrolaimomorpha</taxon>
        <taxon>Panagrolaimoidea</taxon>
        <taxon>Panagrolaimidae</taxon>
        <taxon>Panagrolaimus</taxon>
    </lineage>
</organism>
<accession>A0AC34GKY5</accession>
<evidence type="ECO:0000313" key="1">
    <source>
        <dbReference type="Proteomes" id="UP000887579"/>
    </source>
</evidence>
<proteinExistence type="predicted"/>
<name>A0AC34GKY5_9BILA</name>
<reference evidence="2" key="1">
    <citation type="submission" date="2022-11" db="UniProtKB">
        <authorList>
            <consortium name="WormBaseParasite"/>
        </authorList>
    </citation>
    <scope>IDENTIFICATION</scope>
</reference>
<protein>
    <submittedName>
        <fullName evidence="2">Peptidase M13 C-terminal domain-containing protein</fullName>
    </submittedName>
</protein>
<sequence>IGHEIAHGFDDNGIFSGPFGEDVLWLDSETKDHFDEMEKCLVQQYKNFCPLNSTYNPHCVDGEKTVGENIADNGGIRAAFRAYRNIIDFQGSDPFLPGDLASKFTHDQLFFLSFAQSWCDQRDVNQAL</sequence>
<evidence type="ECO:0000313" key="2">
    <source>
        <dbReference type="WBParaSite" id="ES5_v2.g30274.t1"/>
    </source>
</evidence>
<dbReference type="Proteomes" id="UP000887579">
    <property type="component" value="Unplaced"/>
</dbReference>